<sequence length="255" mass="29253">VMFREDDDFHGARPKSERDNWLVGKSWYRKAEVMVDTEDVRLIGDSPLIFRSKAPMCQMNYAEAIEEDGTFGEKAKTAWENAEREWHELGQISIPTSRGFEIRLGDRERHLEKADEMSKEIDSFMPGLRRKISEEKFAKLTPKQRQAIDVPPPERSEEQYRTAAEAEALLVVSDKEVAGKVKGKDRPKALKLAKQARRERQLASTTNSYRGIINYDHWKLRAEVEQTDEMLKARTLVHEGDTAFAQGNLRSAGDS</sequence>
<reference evidence="1" key="1">
    <citation type="journal article" date="2014" name="Front. Microbiol.">
        <title>High frequency of phylogenetically diverse reductive dehalogenase-homologous genes in deep subseafloor sedimentary metagenomes.</title>
        <authorList>
            <person name="Kawai M."/>
            <person name="Futagami T."/>
            <person name="Toyoda A."/>
            <person name="Takaki Y."/>
            <person name="Nishi S."/>
            <person name="Hori S."/>
            <person name="Arai W."/>
            <person name="Tsubouchi T."/>
            <person name="Morono Y."/>
            <person name="Uchiyama I."/>
            <person name="Ito T."/>
            <person name="Fujiyama A."/>
            <person name="Inagaki F."/>
            <person name="Takami H."/>
        </authorList>
    </citation>
    <scope>NUCLEOTIDE SEQUENCE</scope>
    <source>
        <strain evidence="1">Expedition CK06-06</strain>
    </source>
</reference>
<gene>
    <name evidence="1" type="ORF">S01H1_58498</name>
</gene>
<protein>
    <submittedName>
        <fullName evidence="1">Uncharacterized protein</fullName>
    </submittedName>
</protein>
<organism evidence="1">
    <name type="scientific">marine sediment metagenome</name>
    <dbReference type="NCBI Taxonomy" id="412755"/>
    <lineage>
        <taxon>unclassified sequences</taxon>
        <taxon>metagenomes</taxon>
        <taxon>ecological metagenomes</taxon>
    </lineage>
</organism>
<feature type="non-terminal residue" evidence="1">
    <location>
        <position position="1"/>
    </location>
</feature>
<comment type="caution">
    <text evidence="1">The sequence shown here is derived from an EMBL/GenBank/DDBJ whole genome shotgun (WGS) entry which is preliminary data.</text>
</comment>
<name>X0X514_9ZZZZ</name>
<dbReference type="EMBL" id="BARS01038216">
    <property type="protein sequence ID" value="GAG20086.1"/>
    <property type="molecule type" value="Genomic_DNA"/>
</dbReference>
<accession>X0X514</accession>
<evidence type="ECO:0000313" key="1">
    <source>
        <dbReference type="EMBL" id="GAG20086.1"/>
    </source>
</evidence>
<feature type="non-terminal residue" evidence="1">
    <location>
        <position position="255"/>
    </location>
</feature>
<proteinExistence type="predicted"/>
<dbReference type="AlphaFoldDB" id="X0X514"/>